<dbReference type="InterPro" id="IPR011009">
    <property type="entry name" value="Kinase-like_dom_sf"/>
</dbReference>
<feature type="transmembrane region" description="Helical" evidence="2">
    <location>
        <begin position="590"/>
        <end position="609"/>
    </location>
</feature>
<dbReference type="SUPFAM" id="SSF56112">
    <property type="entry name" value="Protein kinase-like (PK-like)"/>
    <property type="match status" value="1"/>
</dbReference>
<evidence type="ECO:0000256" key="1">
    <source>
        <dbReference type="ARBA" id="ARBA00009670"/>
    </source>
</evidence>
<dbReference type="AlphaFoldDB" id="A0AAU8DNS1"/>
<comment type="similarity">
    <text evidence="1">Belongs to the protein kinase superfamily. ADCK protein kinase family.</text>
</comment>
<proteinExistence type="inferred from homology"/>
<feature type="transmembrane region" description="Helical" evidence="2">
    <location>
        <begin position="6"/>
        <end position="24"/>
    </location>
</feature>
<reference evidence="4" key="1">
    <citation type="submission" date="2024-05" db="EMBL/GenBank/DDBJ databases">
        <authorList>
            <person name="Cai S.Y."/>
            <person name="Jin L.M."/>
            <person name="Li H.R."/>
        </authorList>
    </citation>
    <scope>NUCLEOTIDE SEQUENCE</scope>
    <source>
        <strain evidence="4">A5-74</strain>
    </source>
</reference>
<feature type="transmembrane region" description="Helical" evidence="2">
    <location>
        <begin position="31"/>
        <end position="50"/>
    </location>
</feature>
<sequence>MTTSLFTLTLAVLFGYLVQRMLGVRLGILRLLLGGAFAVAVTVPILRGVVAATGLDAHDNRLWWFLLLSALAVLFASMLFLTVAEAFVPFGRVPPAREWGRGLRGRARRSLRYFQIVRIVVRRGLWPYLRGGRRRVLTTTEGRAEFGRRLAGALDDAGVTFVKLGQLLATRRDLVPAEIADRLAVLQDHATPLPWPQIEQALTESWGAPVSECVATVEVEPLAAASVGQVHAATLHDGSRVVLKVCRPGVATTVERDLDIAFRFAGRLEAWTGWAASVGAARLAEGMATALREELDFRVEAANLVSVAAAETARRTPSVVVPAVVPHLSDRSVLVMQRLDGRRLADAGADIDRPVVARTVLRFLVGQVLVDGLFHADPHPGNILVLDDGRIGLLDLGSVGRLDRTLRETLQRLLRGVDAADPLAVSDALLELVPRPEDIDTESLERDLGRFLARYVVGGSAGAGAGGAQMFGQLFRVVAAHRLAVPVEIAAVFRALATVEGTLVDLDPGFDLVTETRSAATELASTRLEPESLKDAALQELVALTPLLRRLPRRVERIVAAAEHGRFTMSVRPLADERDRAFISSIVHQVLLALIAATTGIMSVVLLSIDGGPMVTPTIGLFELIGYLLLLLAAILGLRVLAPVFRRDPGSR</sequence>
<dbReference type="PANTHER" id="PTHR10566:SF113">
    <property type="entry name" value="PROTEIN ACTIVITY OF BC1 COMPLEX KINASE 7, CHLOROPLASTIC"/>
    <property type="match status" value="1"/>
</dbReference>
<dbReference type="Pfam" id="PF03109">
    <property type="entry name" value="ABC1"/>
    <property type="match status" value="1"/>
</dbReference>
<dbReference type="PANTHER" id="PTHR10566">
    <property type="entry name" value="CHAPERONE-ACTIVITY OF BC1 COMPLEX CABC1 -RELATED"/>
    <property type="match status" value="1"/>
</dbReference>
<feature type="transmembrane region" description="Helical" evidence="2">
    <location>
        <begin position="62"/>
        <end position="88"/>
    </location>
</feature>
<evidence type="ECO:0000313" key="4">
    <source>
        <dbReference type="EMBL" id="XCG63635.1"/>
    </source>
</evidence>
<dbReference type="CDD" id="cd05121">
    <property type="entry name" value="ABC1_ADCK3-like"/>
    <property type="match status" value="1"/>
</dbReference>
<gene>
    <name evidence="4" type="ORF">ABLG96_21020</name>
</gene>
<feature type="transmembrane region" description="Helical" evidence="2">
    <location>
        <begin position="621"/>
        <end position="642"/>
    </location>
</feature>
<dbReference type="InterPro" id="IPR004147">
    <property type="entry name" value="ABC1_dom"/>
</dbReference>
<name>A0AAU8DNS1_9ACTN</name>
<evidence type="ECO:0000256" key="2">
    <source>
        <dbReference type="SAM" id="Phobius"/>
    </source>
</evidence>
<accession>A0AAU8DNS1</accession>
<evidence type="ECO:0000259" key="3">
    <source>
        <dbReference type="Pfam" id="PF03109"/>
    </source>
</evidence>
<dbReference type="InterPro" id="IPR050154">
    <property type="entry name" value="UbiB_kinase"/>
</dbReference>
<feature type="domain" description="ABC1 atypical kinase-like" evidence="3">
    <location>
        <begin position="186"/>
        <end position="417"/>
    </location>
</feature>
<keyword evidence="2" id="KW-0812">Transmembrane</keyword>
<protein>
    <submittedName>
        <fullName evidence="4">AarF/UbiB family protein</fullName>
    </submittedName>
</protein>
<keyword evidence="2" id="KW-0472">Membrane</keyword>
<dbReference type="RefSeq" id="WP_353649250.1">
    <property type="nucleotide sequence ID" value="NZ_CP159218.1"/>
</dbReference>
<dbReference type="EMBL" id="CP159218">
    <property type="protein sequence ID" value="XCG63635.1"/>
    <property type="molecule type" value="Genomic_DNA"/>
</dbReference>
<organism evidence="4">
    <name type="scientific">Nakamurella sp. A5-74</name>
    <dbReference type="NCBI Taxonomy" id="3158264"/>
    <lineage>
        <taxon>Bacteria</taxon>
        <taxon>Bacillati</taxon>
        <taxon>Actinomycetota</taxon>
        <taxon>Actinomycetes</taxon>
        <taxon>Nakamurellales</taxon>
        <taxon>Nakamurellaceae</taxon>
        <taxon>Nakamurella</taxon>
    </lineage>
</organism>
<keyword evidence="2" id="KW-1133">Transmembrane helix</keyword>